<dbReference type="Proteomes" id="UP000828048">
    <property type="component" value="Chromosome 4"/>
</dbReference>
<evidence type="ECO:0000313" key="2">
    <source>
        <dbReference type="Proteomes" id="UP000828048"/>
    </source>
</evidence>
<evidence type="ECO:0000313" key="1">
    <source>
        <dbReference type="EMBL" id="KAH7861654.1"/>
    </source>
</evidence>
<comment type="caution">
    <text evidence="1">The sequence shown here is derived from an EMBL/GenBank/DDBJ whole genome shotgun (WGS) entry which is preliminary data.</text>
</comment>
<proteinExistence type="predicted"/>
<accession>A0ACB7Z6W7</accession>
<reference evidence="1 2" key="1">
    <citation type="journal article" date="2021" name="Hortic Res">
        <title>High-quality reference genome and annotation aids understanding of berry development for evergreen blueberry (Vaccinium darrowii).</title>
        <authorList>
            <person name="Yu J."/>
            <person name="Hulse-Kemp A.M."/>
            <person name="Babiker E."/>
            <person name="Staton M."/>
        </authorList>
    </citation>
    <scope>NUCLEOTIDE SEQUENCE [LARGE SCALE GENOMIC DNA]</scope>
    <source>
        <strain evidence="2">cv. NJ 8807/NJ 8810</strain>
        <tissue evidence="1">Young leaf</tissue>
    </source>
</reference>
<dbReference type="EMBL" id="CM037154">
    <property type="protein sequence ID" value="KAH7861654.1"/>
    <property type="molecule type" value="Genomic_DNA"/>
</dbReference>
<organism evidence="1 2">
    <name type="scientific">Vaccinium darrowii</name>
    <dbReference type="NCBI Taxonomy" id="229202"/>
    <lineage>
        <taxon>Eukaryota</taxon>
        <taxon>Viridiplantae</taxon>
        <taxon>Streptophyta</taxon>
        <taxon>Embryophyta</taxon>
        <taxon>Tracheophyta</taxon>
        <taxon>Spermatophyta</taxon>
        <taxon>Magnoliopsida</taxon>
        <taxon>eudicotyledons</taxon>
        <taxon>Gunneridae</taxon>
        <taxon>Pentapetalae</taxon>
        <taxon>asterids</taxon>
        <taxon>Ericales</taxon>
        <taxon>Ericaceae</taxon>
        <taxon>Vaccinioideae</taxon>
        <taxon>Vaccinieae</taxon>
        <taxon>Vaccinium</taxon>
    </lineage>
</organism>
<protein>
    <submittedName>
        <fullName evidence="1">Uncharacterized protein</fullName>
    </submittedName>
</protein>
<name>A0ACB7Z6W7_9ERIC</name>
<keyword evidence="2" id="KW-1185">Reference proteome</keyword>
<gene>
    <name evidence="1" type="ORF">Vadar_028973</name>
</gene>
<sequence>MKSISGKITSTKSISLSKASKVLSNFINAETGASQAVSSYLRRASASFDELVQLHKELKASKPDRKIKQESTFSEETVKHEQENEVSQRKKRKSDEIVDSAGQSSLKKKKKRRRNEVSNVVYRSARRLFLLRDRVETTAVAAADVVVLEGAFLEAFIVFGMKQPSHRVSGCTEYSSRMLKSLIIVCNLDCGGLALGVASFIGLGSGLHTFVLYLGPHIPLFTINAVQCGRVDLKSAPYDTIQLKRGPSWLDKDCSEFHHGLTRIAQNLDLIVFVFGWFTCPIEYDIFLDPDGGCPMGHWESFIRISFQEQLCNWFFTNFLIWILSTEAKVVQVACGGWQRPYSYYLGDVAEMKNCFAFVKGFWKEDFCVVVI</sequence>